<reference evidence="2" key="1">
    <citation type="journal article" date="2009" name="Science">
        <title>The B73 maize genome: complexity, diversity, and dynamics.</title>
        <authorList>
            <person name="Schnable P.S."/>
            <person name="Ware D."/>
            <person name="Fulton R.S."/>
            <person name="Stein J.C."/>
            <person name="Wei F."/>
            <person name="Pasternak S."/>
            <person name="Liang C."/>
            <person name="Zhang J."/>
            <person name="Fulton L."/>
            <person name="Graves T.A."/>
            <person name="Minx P."/>
            <person name="Reily A.D."/>
            <person name="Courtney L."/>
            <person name="Kruchowski S.S."/>
            <person name="Tomlinson C."/>
            <person name="Strong C."/>
            <person name="Delehaunty K."/>
            <person name="Fronick C."/>
            <person name="Courtney B."/>
            <person name="Rock S.M."/>
            <person name="Belter E."/>
            <person name="Du F."/>
            <person name="Kim K."/>
            <person name="Abbott R.M."/>
            <person name="Cotton M."/>
            <person name="Levy A."/>
            <person name="Marchetto P."/>
            <person name="Ochoa K."/>
            <person name="Jackson S.M."/>
            <person name="Gillam B."/>
            <person name="Chen W."/>
            <person name="Yan L."/>
            <person name="Higginbotham J."/>
            <person name="Cardenas M."/>
            <person name="Waligorski J."/>
            <person name="Applebaum E."/>
            <person name="Phelps L."/>
            <person name="Falcone J."/>
            <person name="Kanchi K."/>
            <person name="Thane T."/>
            <person name="Scimone A."/>
            <person name="Thane N."/>
            <person name="Henke J."/>
            <person name="Wang T."/>
            <person name="Ruppert J."/>
            <person name="Shah N."/>
            <person name="Rotter K."/>
            <person name="Hodges J."/>
            <person name="Ingenthron E."/>
            <person name="Cordes M."/>
            <person name="Kohlberg S."/>
            <person name="Sgro J."/>
            <person name="Delgado B."/>
            <person name="Mead K."/>
            <person name="Chinwalla A."/>
            <person name="Leonard S."/>
            <person name="Crouse K."/>
            <person name="Collura K."/>
            <person name="Kudrna D."/>
            <person name="Currie J."/>
            <person name="He R."/>
            <person name="Angelova A."/>
            <person name="Rajasekar S."/>
            <person name="Mueller T."/>
            <person name="Lomeli R."/>
            <person name="Scara G."/>
            <person name="Ko A."/>
            <person name="Delaney K."/>
            <person name="Wissotski M."/>
            <person name="Lopez G."/>
            <person name="Campos D."/>
            <person name="Braidotti M."/>
            <person name="Ashley E."/>
            <person name="Golser W."/>
            <person name="Kim H."/>
            <person name="Lee S."/>
            <person name="Lin J."/>
            <person name="Dujmic Z."/>
            <person name="Kim W."/>
            <person name="Talag J."/>
            <person name="Zuccolo A."/>
            <person name="Fan C."/>
            <person name="Sebastian A."/>
            <person name="Kramer M."/>
            <person name="Spiegel L."/>
            <person name="Nascimento L."/>
            <person name="Zutavern T."/>
            <person name="Miller B."/>
            <person name="Ambroise C."/>
            <person name="Muller S."/>
            <person name="Spooner W."/>
            <person name="Narechania A."/>
            <person name="Ren L."/>
            <person name="Wei S."/>
            <person name="Kumari S."/>
            <person name="Faga B."/>
            <person name="Levy M.J."/>
            <person name="McMahan L."/>
            <person name="Van Buren P."/>
            <person name="Vaughn M.W."/>
            <person name="Ying K."/>
            <person name="Yeh C.-T."/>
            <person name="Emrich S.J."/>
            <person name="Jia Y."/>
            <person name="Kalyanaraman A."/>
            <person name="Hsia A.-P."/>
            <person name="Barbazuk W.B."/>
            <person name="Baucom R.S."/>
            <person name="Brutnell T.P."/>
            <person name="Carpita N.C."/>
            <person name="Chaparro C."/>
            <person name="Chia J.-M."/>
            <person name="Deragon J.-M."/>
            <person name="Estill J.C."/>
            <person name="Fu Y."/>
            <person name="Jeddeloh J.A."/>
            <person name="Han Y."/>
            <person name="Lee H."/>
            <person name="Li P."/>
            <person name="Lisch D.R."/>
            <person name="Liu S."/>
            <person name="Liu Z."/>
            <person name="Nagel D.H."/>
            <person name="McCann M.C."/>
            <person name="SanMiguel P."/>
            <person name="Myers A.M."/>
            <person name="Nettleton D."/>
            <person name="Nguyen J."/>
            <person name="Penning B.W."/>
            <person name="Ponnala L."/>
            <person name="Schneider K.L."/>
            <person name="Schwartz D.C."/>
            <person name="Sharma A."/>
            <person name="Soderlund C."/>
            <person name="Springer N.M."/>
            <person name="Sun Q."/>
            <person name="Wang H."/>
            <person name="Waterman M."/>
            <person name="Westerman R."/>
            <person name="Wolfgruber T.K."/>
            <person name="Yang L."/>
            <person name="Yu Y."/>
            <person name="Zhang L."/>
            <person name="Zhou S."/>
            <person name="Zhu Q."/>
            <person name="Bennetzen J.L."/>
            <person name="Dawe R.K."/>
            <person name="Jiang J."/>
            <person name="Jiang N."/>
            <person name="Presting G.G."/>
            <person name="Wessler S.R."/>
            <person name="Aluru S."/>
            <person name="Martienssen R.A."/>
            <person name="Clifton S.W."/>
            <person name="McCombie W.R."/>
            <person name="Wing R.A."/>
            <person name="Wilson R.K."/>
        </authorList>
    </citation>
    <scope>NUCLEOTIDE SEQUENCE [LARGE SCALE GENOMIC DNA]</scope>
    <source>
        <strain evidence="2">cv. B73</strain>
    </source>
</reference>
<accession>A0A804Q057</accession>
<proteinExistence type="predicted"/>
<dbReference type="Proteomes" id="UP000007305">
    <property type="component" value="Chromosome 6"/>
</dbReference>
<protein>
    <submittedName>
        <fullName evidence="1">Uncharacterized protein</fullName>
    </submittedName>
</protein>
<name>A0A804Q057_MAIZE</name>
<evidence type="ECO:0000313" key="1">
    <source>
        <dbReference type="EnsemblPlants" id="Zm00001eb281790_P001"/>
    </source>
</evidence>
<keyword evidence="2" id="KW-1185">Reference proteome</keyword>
<sequence>MLLVVDLDVEEVDGALAERERIPEPVAEGLGLEPPVNRGPVLAHQLLRGLQVLVRLRLVEEHERHPLPAAGDHAVRGRPEHRVAHDLHLLADDDEQLVAGEHGHVHPPAGARPPEQHLEAADVAVEEEHGDDGVVRVGLQPVHEVRARAGRVVGEPRVRAALLAHVPEEEPLAEPQHPRHGPEHAPGHLLAAQGVLVQEPHERRRPRGPELHPPLLLRLHRQVQPVAPVQHLTVGVHAVDAVTLGLELAGVVPVGVLQLLRRWQVEELQPGVPDAVQQGYRHAVAGHLEEAPGFERRPELAGLLHVTGVGKTLTSTVGKANSGAATSPVGRSSSLSTYRLGSAGRPAAATSCTICP</sequence>
<reference evidence="1" key="3">
    <citation type="submission" date="2021-05" db="UniProtKB">
        <authorList>
            <consortium name="EnsemblPlants"/>
        </authorList>
    </citation>
    <scope>IDENTIFICATION</scope>
    <source>
        <strain evidence="1">cv. B73</strain>
    </source>
</reference>
<evidence type="ECO:0000313" key="2">
    <source>
        <dbReference type="Proteomes" id="UP000007305"/>
    </source>
</evidence>
<dbReference type="Gramene" id="Zm00001eb281790_T001">
    <property type="protein sequence ID" value="Zm00001eb281790_P001"/>
    <property type="gene ID" value="Zm00001eb281790"/>
</dbReference>
<reference evidence="1" key="2">
    <citation type="submission" date="2019-07" db="EMBL/GenBank/DDBJ databases">
        <authorList>
            <person name="Seetharam A."/>
            <person name="Woodhouse M."/>
            <person name="Cannon E."/>
        </authorList>
    </citation>
    <scope>NUCLEOTIDE SEQUENCE [LARGE SCALE GENOMIC DNA]</scope>
    <source>
        <strain evidence="1">cv. B73</strain>
    </source>
</reference>
<dbReference type="EnsemblPlants" id="Zm00001eb281790_T001">
    <property type="protein sequence ID" value="Zm00001eb281790_P001"/>
    <property type="gene ID" value="Zm00001eb281790"/>
</dbReference>
<dbReference type="InParanoid" id="A0A804Q057"/>
<organism evidence="1 2">
    <name type="scientific">Zea mays</name>
    <name type="common">Maize</name>
    <dbReference type="NCBI Taxonomy" id="4577"/>
    <lineage>
        <taxon>Eukaryota</taxon>
        <taxon>Viridiplantae</taxon>
        <taxon>Streptophyta</taxon>
        <taxon>Embryophyta</taxon>
        <taxon>Tracheophyta</taxon>
        <taxon>Spermatophyta</taxon>
        <taxon>Magnoliopsida</taxon>
        <taxon>Liliopsida</taxon>
        <taxon>Poales</taxon>
        <taxon>Poaceae</taxon>
        <taxon>PACMAD clade</taxon>
        <taxon>Panicoideae</taxon>
        <taxon>Andropogonodae</taxon>
        <taxon>Andropogoneae</taxon>
        <taxon>Tripsacinae</taxon>
        <taxon>Zea</taxon>
    </lineage>
</organism>
<dbReference type="AlphaFoldDB" id="A0A804Q057"/>